<gene>
    <name evidence="1" type="ORF">KCQ67_027140</name>
</gene>
<comment type="caution">
    <text evidence="1">The sequence shown here is derived from an EMBL/GenBank/DDBJ whole genome shotgun (WGS) entry which is preliminary data.</text>
</comment>
<evidence type="ECO:0000313" key="1">
    <source>
        <dbReference type="EMBL" id="MGC5599574.1"/>
    </source>
</evidence>
<evidence type="ECO:0000313" key="2">
    <source>
        <dbReference type="Proteomes" id="UP001445303"/>
    </source>
</evidence>
<feature type="non-terminal residue" evidence="1">
    <location>
        <position position="122"/>
    </location>
</feature>
<reference evidence="1" key="1">
    <citation type="journal article" date="2025" name="Microbiol. Spectr.">
        <title>Antimicrobial resistance and phylogenetic lineages of KPC-2-producing blood-borne Klebsiella pneumoniae subsp. pneumoniae from Kolkata, India during 2015-2024: Emergence of Klebsiella pneumoniae subsp. pneumoniae with blaKPC-2, blaNDM, and blaOXA-48-like triple carbapenemases.</title>
        <authorList>
            <person name="Halder G."/>
            <person name="Chaudhuri B.N."/>
            <person name="Veeraraghavan B."/>
            <person name="Denny P."/>
            <person name="Dutta P."/>
            <person name="Chakraborty M."/>
            <person name="Khan U.R."/>
            <person name="Ganguly S.S."/>
            <person name="Mandal S."/>
            <person name="Upadhyaya Y.P."/>
            <person name="Biswas B."/>
            <person name="Chakraborty A."/>
            <person name="Maiti S."/>
            <person name="Mondal H."/>
            <person name="Pal S."/>
            <person name="Dutta S."/>
        </authorList>
    </citation>
    <scope>NUCLEOTIDE SEQUENCE</scope>
    <source>
        <strain evidence="1">APCR228</strain>
    </source>
</reference>
<dbReference type="Proteomes" id="UP001445303">
    <property type="component" value="Unassembled WGS sequence"/>
</dbReference>
<proteinExistence type="predicted"/>
<dbReference type="EMBL" id="JAGRQA020000038">
    <property type="protein sequence ID" value="MGC5599574.1"/>
    <property type="molecule type" value="Genomic_DNA"/>
</dbReference>
<accession>A0ACC7Q5U0</accession>
<protein>
    <submittedName>
        <fullName evidence="1">Helix-turn-helix domain-containing protein</fullName>
    </submittedName>
</protein>
<name>A0ACC7Q5U0_KLEPN</name>
<reference evidence="1" key="2">
    <citation type="submission" date="2025-04" db="EMBL/GenBank/DDBJ databases">
        <authorList>
            <person name="Halder G."/>
            <person name="Ray Khan U."/>
            <person name="Dutta S."/>
        </authorList>
    </citation>
    <scope>NUCLEOTIDE SEQUENCE</scope>
    <source>
        <strain evidence="1">APCR228</strain>
    </source>
</reference>
<organism evidence="1 2">
    <name type="scientific">Klebsiella pneumoniae subsp. pneumoniae</name>
    <dbReference type="NCBI Taxonomy" id="72407"/>
    <lineage>
        <taxon>Bacteria</taxon>
        <taxon>Pseudomonadati</taxon>
        <taxon>Pseudomonadota</taxon>
        <taxon>Gammaproteobacteria</taxon>
        <taxon>Enterobacterales</taxon>
        <taxon>Enterobacteriaceae</taxon>
        <taxon>Klebsiella/Raoultella group</taxon>
        <taxon>Klebsiella</taxon>
        <taxon>Klebsiella pneumoniae complex</taxon>
    </lineage>
</organism>
<sequence>MTYSVKNKWKAGGLSLGWTAVPTVLFFIQNEKKLTSVAFNTLLNLIVHWWSLQEWPHPSMESLAIRMGVSVRTVQRAINDLEKANLLDKKPTSKSDRRYGGRNIYDLTKLVDYLDTMGPSVA</sequence>